<keyword evidence="4" id="KW-1185">Reference proteome</keyword>
<feature type="chain" id="PRO_5047306467" evidence="2">
    <location>
        <begin position="25"/>
        <end position="364"/>
    </location>
</feature>
<keyword evidence="1 2" id="KW-0732">Signal</keyword>
<dbReference type="PANTHER" id="PTHR30006">
    <property type="entry name" value="THIAMINE-BINDING PERIPLASMIC PROTEIN-RELATED"/>
    <property type="match status" value="1"/>
</dbReference>
<dbReference type="SUPFAM" id="SSF53850">
    <property type="entry name" value="Periplasmic binding protein-like II"/>
    <property type="match status" value="1"/>
</dbReference>
<gene>
    <name evidence="3" type="ORF">ACFY35_07630</name>
</gene>
<reference evidence="3 4" key="1">
    <citation type="submission" date="2024-10" db="EMBL/GenBank/DDBJ databases">
        <title>The Natural Products Discovery Center: Release of the First 8490 Sequenced Strains for Exploring Actinobacteria Biosynthetic Diversity.</title>
        <authorList>
            <person name="Kalkreuter E."/>
            <person name="Kautsar S.A."/>
            <person name="Yang D."/>
            <person name="Bader C.D."/>
            <person name="Teijaro C.N."/>
            <person name="Fluegel L."/>
            <person name="Davis C.M."/>
            <person name="Simpson J.R."/>
            <person name="Lauterbach L."/>
            <person name="Steele A.D."/>
            <person name="Gui C."/>
            <person name="Meng S."/>
            <person name="Li G."/>
            <person name="Viehrig K."/>
            <person name="Ye F."/>
            <person name="Su P."/>
            <person name="Kiefer A.F."/>
            <person name="Nichols A."/>
            <person name="Cepeda A.J."/>
            <person name="Yan W."/>
            <person name="Fan B."/>
            <person name="Jiang Y."/>
            <person name="Adhikari A."/>
            <person name="Zheng C.-J."/>
            <person name="Schuster L."/>
            <person name="Cowan T.M."/>
            <person name="Smanski M.J."/>
            <person name="Chevrette M.G."/>
            <person name="De Carvalho L.P.S."/>
            <person name="Shen B."/>
        </authorList>
    </citation>
    <scope>NUCLEOTIDE SEQUENCE [LARGE SCALE GENOMIC DNA]</scope>
    <source>
        <strain evidence="3 4">NPDC000087</strain>
    </source>
</reference>
<organism evidence="3 4">
    <name type="scientific">Paractinoplanes globisporus</name>
    <dbReference type="NCBI Taxonomy" id="113565"/>
    <lineage>
        <taxon>Bacteria</taxon>
        <taxon>Bacillati</taxon>
        <taxon>Actinomycetota</taxon>
        <taxon>Actinomycetes</taxon>
        <taxon>Micromonosporales</taxon>
        <taxon>Micromonosporaceae</taxon>
        <taxon>Paractinoplanes</taxon>
    </lineage>
</organism>
<feature type="signal peptide" evidence="2">
    <location>
        <begin position="1"/>
        <end position="24"/>
    </location>
</feature>
<dbReference type="RefSeq" id="WP_084698892.1">
    <property type="nucleotide sequence ID" value="NZ_JBIAZU010000001.1"/>
</dbReference>
<proteinExistence type="predicted"/>
<dbReference type="PANTHER" id="PTHR30006:SF24">
    <property type="entry name" value="SLL0237 PROTEIN"/>
    <property type="match status" value="1"/>
</dbReference>
<comment type="caution">
    <text evidence="3">The sequence shown here is derived from an EMBL/GenBank/DDBJ whole genome shotgun (WGS) entry which is preliminary data.</text>
</comment>
<evidence type="ECO:0000313" key="4">
    <source>
        <dbReference type="Proteomes" id="UP001602245"/>
    </source>
</evidence>
<sequence>MRARGARHQRLLALLSTSLVLVLAACGGNGGTPTNAASKDTSLDSLSTADLAAKAATEGTLTWYTTFADDDVQPMLKAFNKTYPNVTVKPLRLSADKIPPRVITEQRGKQFTADVISGDSPQLAQLLQAGALQPYTPKDQSALPNGLKLPEGYEGIVYVVTTVVAYNPEIVKQKGLAAPTSWQDLTSPAWKGQFSIDPGAVNWYDSLVNSMGHDEALKLLQGLGANKPVFVESHTQALTQVQAGEPAGAATAYGYKASSLGKKNAKTVAFVNTPQLPASLTLVDLAKGAPHPAAARLFEDWLVSQEGQQAIIDITNHTSIRTDVKNDPAVWDPAKWTPAWGEPNLPAATYNAELNEMKSALGAP</sequence>
<evidence type="ECO:0000256" key="2">
    <source>
        <dbReference type="SAM" id="SignalP"/>
    </source>
</evidence>
<name>A0ABW6WBF5_9ACTN</name>
<dbReference type="Proteomes" id="UP001602245">
    <property type="component" value="Unassembled WGS sequence"/>
</dbReference>
<evidence type="ECO:0000313" key="3">
    <source>
        <dbReference type="EMBL" id="MFF5289292.1"/>
    </source>
</evidence>
<dbReference type="Gene3D" id="3.40.190.10">
    <property type="entry name" value="Periplasmic binding protein-like II"/>
    <property type="match status" value="2"/>
</dbReference>
<dbReference type="EMBL" id="JBIAZU010000001">
    <property type="protein sequence ID" value="MFF5289292.1"/>
    <property type="molecule type" value="Genomic_DNA"/>
</dbReference>
<dbReference type="PROSITE" id="PS51257">
    <property type="entry name" value="PROKAR_LIPOPROTEIN"/>
    <property type="match status" value="1"/>
</dbReference>
<accession>A0ABW6WBF5</accession>
<dbReference type="Pfam" id="PF13416">
    <property type="entry name" value="SBP_bac_8"/>
    <property type="match status" value="1"/>
</dbReference>
<evidence type="ECO:0000256" key="1">
    <source>
        <dbReference type="ARBA" id="ARBA00022729"/>
    </source>
</evidence>
<dbReference type="InterPro" id="IPR006059">
    <property type="entry name" value="SBP"/>
</dbReference>
<protein>
    <submittedName>
        <fullName evidence="3">ABC transporter substrate-binding protein</fullName>
    </submittedName>
</protein>